<accession>A0A388TB10</accession>
<keyword evidence="3" id="KW-1185">Reference proteome</keyword>
<evidence type="ECO:0000256" key="1">
    <source>
        <dbReference type="SAM" id="Phobius"/>
    </source>
</evidence>
<dbReference type="EMBL" id="BGZN01000025">
    <property type="protein sequence ID" value="GBR73952.1"/>
    <property type="molecule type" value="Genomic_DNA"/>
</dbReference>
<comment type="caution">
    <text evidence="2">The sequence shown here is derived from an EMBL/GenBank/DDBJ whole genome shotgun (WGS) entry which is preliminary data.</text>
</comment>
<gene>
    <name evidence="2" type="ORF">NO1_1208</name>
</gene>
<proteinExistence type="predicted"/>
<name>A0A388TB10_TERA1</name>
<organism evidence="2 3">
    <name type="scientific">Termititenax aidoneus</name>
    <dbReference type="NCBI Taxonomy" id="2218524"/>
    <lineage>
        <taxon>Bacteria</taxon>
        <taxon>Bacillati</taxon>
        <taxon>Candidatus Margulisiibacteriota</taxon>
        <taxon>Candidatus Termititenacia</taxon>
        <taxon>Candidatus Termititenacales</taxon>
        <taxon>Candidatus Termititenacaceae</taxon>
        <taxon>Candidatus Termititenax</taxon>
    </lineage>
</organism>
<protein>
    <recommendedName>
        <fullName evidence="4">Phage holin</fullName>
    </recommendedName>
</protein>
<sequence>MLENILTSIILSVLGGIAAFLAWFGRFVFDFATDVRKNLAAVQTGQAAHMRHSILAAYTHARDVGYVERPALMLIMEIHKNYKVANEKNNGWIDVVVDKLKQIPVKEDI</sequence>
<evidence type="ECO:0008006" key="4">
    <source>
        <dbReference type="Google" id="ProtNLM"/>
    </source>
</evidence>
<dbReference type="Proteomes" id="UP000269352">
    <property type="component" value="Unassembled WGS sequence"/>
</dbReference>
<feature type="transmembrane region" description="Helical" evidence="1">
    <location>
        <begin position="6"/>
        <end position="29"/>
    </location>
</feature>
<dbReference type="AlphaFoldDB" id="A0A388TB10"/>
<keyword evidence="1" id="KW-1133">Transmembrane helix</keyword>
<reference evidence="2 3" key="1">
    <citation type="journal article" date="2019" name="ISME J.">
        <title>Genome analyses of uncultured TG2/ZB3 bacteria in 'Margulisbacteria' specifically attached to ectosymbiotic spirochetes of protists in the termite gut.</title>
        <authorList>
            <person name="Utami Y.D."/>
            <person name="Kuwahara H."/>
            <person name="Igai K."/>
            <person name="Murakami T."/>
            <person name="Sugaya K."/>
            <person name="Morikawa T."/>
            <person name="Nagura Y."/>
            <person name="Yuki M."/>
            <person name="Deevong P."/>
            <person name="Inoue T."/>
            <person name="Kihara K."/>
            <person name="Lo N."/>
            <person name="Yamada A."/>
            <person name="Ohkuma M."/>
            <person name="Hongoh Y."/>
        </authorList>
    </citation>
    <scope>NUCLEOTIDE SEQUENCE [LARGE SCALE GENOMIC DNA]</scope>
    <source>
        <strain evidence="2">NkOx7-01</strain>
    </source>
</reference>
<evidence type="ECO:0000313" key="3">
    <source>
        <dbReference type="Proteomes" id="UP000269352"/>
    </source>
</evidence>
<evidence type="ECO:0000313" key="2">
    <source>
        <dbReference type="EMBL" id="GBR73952.1"/>
    </source>
</evidence>
<keyword evidence="1" id="KW-0812">Transmembrane</keyword>
<keyword evidence="1" id="KW-0472">Membrane</keyword>